<protein>
    <submittedName>
        <fullName evidence="1">Uncharacterized protein</fullName>
    </submittedName>
</protein>
<comment type="caution">
    <text evidence="1">The sequence shown here is derived from an EMBL/GenBank/DDBJ whole genome shotgun (WGS) entry which is preliminary data.</text>
</comment>
<accession>A0A2T6AKZ2</accession>
<sequence length="139" mass="16763">MNIVHCSLFIEKTAFDCAQSDRPYRTKNHKILNTFYSLKITNYEHRTTNYHRFLPSLEITLEVRILKILYNNCLLFIVFARLRRSNLNYSIQIKELQTKGYILKTMSYKHRTKNHKLKKPELSFRLFALCWPTRATILF</sequence>
<name>A0A2T6AKZ2_9FLAO</name>
<dbReference type="AlphaFoldDB" id="A0A2T6AKZ2"/>
<proteinExistence type="predicted"/>
<gene>
    <name evidence="1" type="ORF">C8P64_0472</name>
</gene>
<reference evidence="1 2" key="1">
    <citation type="submission" date="2018-04" db="EMBL/GenBank/DDBJ databases">
        <title>Genomic Encyclopedia of Archaeal and Bacterial Type Strains, Phase II (KMG-II): from individual species to whole genera.</title>
        <authorList>
            <person name="Goeker M."/>
        </authorList>
    </citation>
    <scope>NUCLEOTIDE SEQUENCE [LARGE SCALE GENOMIC DNA]</scope>
    <source>
        <strain evidence="1 2">DSM 23082</strain>
    </source>
</reference>
<dbReference type="Proteomes" id="UP000244174">
    <property type="component" value="Unassembled WGS sequence"/>
</dbReference>
<dbReference type="EMBL" id="QBKQ01000001">
    <property type="protein sequence ID" value="PTX44493.1"/>
    <property type="molecule type" value="Genomic_DNA"/>
</dbReference>
<organism evidence="1 2">
    <name type="scientific">Christiangramia gaetbulicola</name>
    <dbReference type="NCBI Taxonomy" id="703340"/>
    <lineage>
        <taxon>Bacteria</taxon>
        <taxon>Pseudomonadati</taxon>
        <taxon>Bacteroidota</taxon>
        <taxon>Flavobacteriia</taxon>
        <taxon>Flavobacteriales</taxon>
        <taxon>Flavobacteriaceae</taxon>
        <taxon>Christiangramia</taxon>
    </lineage>
</organism>
<evidence type="ECO:0000313" key="1">
    <source>
        <dbReference type="EMBL" id="PTX44493.1"/>
    </source>
</evidence>
<keyword evidence="2" id="KW-1185">Reference proteome</keyword>
<evidence type="ECO:0000313" key="2">
    <source>
        <dbReference type="Proteomes" id="UP000244174"/>
    </source>
</evidence>